<name>A0A832WM75_9EURY</name>
<dbReference type="PIRSF" id="PIRSF000883">
    <property type="entry name" value="Pesterase_MJ0912"/>
    <property type="match status" value="1"/>
</dbReference>
<organism evidence="5 6">
    <name type="scientific">Methanopyrus kandleri</name>
    <dbReference type="NCBI Taxonomy" id="2320"/>
    <lineage>
        <taxon>Archaea</taxon>
        <taxon>Methanobacteriati</taxon>
        <taxon>Methanobacteriota</taxon>
        <taxon>Methanomada group</taxon>
        <taxon>Methanopyri</taxon>
        <taxon>Methanopyrales</taxon>
        <taxon>Methanopyraceae</taxon>
        <taxon>Methanopyrus</taxon>
    </lineage>
</organism>
<dbReference type="Proteomes" id="UP000619545">
    <property type="component" value="Unassembled WGS sequence"/>
</dbReference>
<dbReference type="GO" id="GO:0046872">
    <property type="term" value="F:metal ion binding"/>
    <property type="evidence" value="ECO:0007669"/>
    <property type="project" value="UniProtKB-KW"/>
</dbReference>
<dbReference type="SUPFAM" id="SSF56300">
    <property type="entry name" value="Metallo-dependent phosphatases"/>
    <property type="match status" value="1"/>
</dbReference>
<dbReference type="GeneID" id="1476905"/>
<feature type="domain" description="Calcineurin-like phosphoesterase" evidence="4">
    <location>
        <begin position="4"/>
        <end position="193"/>
    </location>
</feature>
<dbReference type="AlphaFoldDB" id="A0A832WM75"/>
<dbReference type="OMA" id="DEYLFPW"/>
<dbReference type="PANTHER" id="PTHR42850">
    <property type="entry name" value="METALLOPHOSPHOESTERASE"/>
    <property type="match status" value="1"/>
</dbReference>
<dbReference type="InterPro" id="IPR029052">
    <property type="entry name" value="Metallo-depent_PP-like"/>
</dbReference>
<dbReference type="InterPro" id="IPR011152">
    <property type="entry name" value="Pesterase_MJ0912"/>
</dbReference>
<dbReference type="EMBL" id="DUJS01000002">
    <property type="protein sequence ID" value="HII69967.1"/>
    <property type="molecule type" value="Genomic_DNA"/>
</dbReference>
<keyword evidence="2" id="KW-0378">Hydrolase</keyword>
<dbReference type="GO" id="GO:0005737">
    <property type="term" value="C:cytoplasm"/>
    <property type="evidence" value="ECO:0007669"/>
    <property type="project" value="TreeGrafter"/>
</dbReference>
<dbReference type="GO" id="GO:0016791">
    <property type="term" value="F:phosphatase activity"/>
    <property type="evidence" value="ECO:0007669"/>
    <property type="project" value="TreeGrafter"/>
</dbReference>
<evidence type="ECO:0000256" key="3">
    <source>
        <dbReference type="RuleBase" id="RU362039"/>
    </source>
</evidence>
<accession>A0A832WM75</accession>
<dbReference type="InterPro" id="IPR024654">
    <property type="entry name" value="Calcineurin-like_PHP_lpxH"/>
</dbReference>
<comment type="caution">
    <text evidence="5">The sequence shown here is derived from an EMBL/GenBank/DDBJ whole genome shotgun (WGS) entry which is preliminary data.</text>
</comment>
<dbReference type="EC" id="3.1.4.-" evidence="3"/>
<reference evidence="5" key="1">
    <citation type="journal article" date="2020" name="bioRxiv">
        <title>A rank-normalized archaeal taxonomy based on genome phylogeny resolves widespread incomplete and uneven classifications.</title>
        <authorList>
            <person name="Rinke C."/>
            <person name="Chuvochina M."/>
            <person name="Mussig A.J."/>
            <person name="Chaumeil P.-A."/>
            <person name="Waite D.W."/>
            <person name="Whitman W.B."/>
            <person name="Parks D.H."/>
            <person name="Hugenholtz P."/>
        </authorList>
    </citation>
    <scope>NUCLEOTIDE SEQUENCE</scope>
    <source>
        <strain evidence="5">UBA8853</strain>
    </source>
</reference>
<comment type="similarity">
    <text evidence="3">Belongs to the metallophosphoesterase superfamily. YfcE family.</text>
</comment>
<sequence length="232" mass="26230">MTVEIAVISDVHSNLEALKRVLREVRSADMLVCCGDIVGYGPRPVECVDIVREWCDRCVMGNHDYGVVTGDVAYFNIAARIAVEWTRRQLDEDRREFLAKLPKTERFEVEGVSIFLVHGSPRDPIWEYVFPHTPRQLLEKLVDKAGTDVLIMGHTHVPMYDEVNGSYVLNPGSVGQPRDGDPRAAFGILEVSNGRIVSWDVHRVAYNVDRTAREIEERGLPEELGARLYRGV</sequence>
<dbReference type="InterPro" id="IPR000979">
    <property type="entry name" value="Phosphodiesterase_MJ0936/Vps29"/>
</dbReference>
<dbReference type="Pfam" id="PF12850">
    <property type="entry name" value="Metallophos_2"/>
    <property type="match status" value="1"/>
</dbReference>
<comment type="cofactor">
    <cofactor evidence="3">
        <name>a divalent metal cation</name>
        <dbReference type="ChEBI" id="CHEBI:60240"/>
    </cofactor>
</comment>
<evidence type="ECO:0000313" key="6">
    <source>
        <dbReference type="Proteomes" id="UP000619545"/>
    </source>
</evidence>
<gene>
    <name evidence="5" type="ORF">HA336_01880</name>
</gene>
<protein>
    <recommendedName>
        <fullName evidence="3">Phosphoesterase</fullName>
        <ecNumber evidence="3">3.1.4.-</ecNumber>
    </recommendedName>
</protein>
<evidence type="ECO:0000256" key="2">
    <source>
        <dbReference type="ARBA" id="ARBA00022801"/>
    </source>
</evidence>
<evidence type="ECO:0000313" key="5">
    <source>
        <dbReference type="EMBL" id="HII69967.1"/>
    </source>
</evidence>
<keyword evidence="1 3" id="KW-0479">Metal-binding</keyword>
<dbReference type="InterPro" id="IPR020935">
    <property type="entry name" value="PdiEstase_YfcE_CS"/>
</dbReference>
<evidence type="ECO:0000256" key="1">
    <source>
        <dbReference type="ARBA" id="ARBA00022723"/>
    </source>
</evidence>
<dbReference type="RefSeq" id="WP_011019173.1">
    <property type="nucleotide sequence ID" value="NZ_DUJS01000002.1"/>
</dbReference>
<dbReference type="Gene3D" id="3.60.21.10">
    <property type="match status" value="1"/>
</dbReference>
<dbReference type="PANTHER" id="PTHR42850:SF2">
    <property type="entry name" value="BLL5683 PROTEIN"/>
    <property type="match status" value="1"/>
</dbReference>
<dbReference type="PROSITE" id="PS01269">
    <property type="entry name" value="UPF0025"/>
    <property type="match status" value="1"/>
</dbReference>
<evidence type="ECO:0000259" key="4">
    <source>
        <dbReference type="Pfam" id="PF12850"/>
    </source>
</evidence>
<dbReference type="NCBIfam" id="TIGR00040">
    <property type="entry name" value="yfcE"/>
    <property type="match status" value="1"/>
</dbReference>
<proteinExistence type="inferred from homology"/>
<dbReference type="InterPro" id="IPR050126">
    <property type="entry name" value="Ap4A_hydrolase"/>
</dbReference>